<sequence length="169" mass="18865" precursor="true">MKMRALFGNSEILERGGPVGVVRQMSVGAGSWSAQRTLRGWGSKKLRCGPVFLLRDQFWDRLASVDDWGRAAVEVFDEDFAAIDAEVVVDRRQEIAGAWVIFHATQSPKIARRINLSSVRPNREKLCAAWRASRKVDRLPAMGENSGFRKLPSSPPPQPGQNSCFAHLF</sequence>
<name>A0A5C5V0C3_9BACT</name>
<dbReference type="AlphaFoldDB" id="A0A5C5V0C3"/>
<gene>
    <name evidence="1" type="ORF">Enr8_33140</name>
</gene>
<evidence type="ECO:0000313" key="2">
    <source>
        <dbReference type="Proteomes" id="UP000318878"/>
    </source>
</evidence>
<protein>
    <submittedName>
        <fullName evidence="1">Uncharacterized protein</fullName>
    </submittedName>
</protein>
<organism evidence="1 2">
    <name type="scientific">Blastopirellula retiformator</name>
    <dbReference type="NCBI Taxonomy" id="2527970"/>
    <lineage>
        <taxon>Bacteria</taxon>
        <taxon>Pseudomonadati</taxon>
        <taxon>Planctomycetota</taxon>
        <taxon>Planctomycetia</taxon>
        <taxon>Pirellulales</taxon>
        <taxon>Pirellulaceae</taxon>
        <taxon>Blastopirellula</taxon>
    </lineage>
</organism>
<dbReference type="Proteomes" id="UP000318878">
    <property type="component" value="Unassembled WGS sequence"/>
</dbReference>
<reference evidence="1 2" key="1">
    <citation type="submission" date="2019-02" db="EMBL/GenBank/DDBJ databases">
        <title>Deep-cultivation of Planctomycetes and their phenomic and genomic characterization uncovers novel biology.</title>
        <authorList>
            <person name="Wiegand S."/>
            <person name="Jogler M."/>
            <person name="Boedeker C."/>
            <person name="Pinto D."/>
            <person name="Vollmers J."/>
            <person name="Rivas-Marin E."/>
            <person name="Kohn T."/>
            <person name="Peeters S.H."/>
            <person name="Heuer A."/>
            <person name="Rast P."/>
            <person name="Oberbeckmann S."/>
            <person name="Bunk B."/>
            <person name="Jeske O."/>
            <person name="Meyerdierks A."/>
            <person name="Storesund J.E."/>
            <person name="Kallscheuer N."/>
            <person name="Luecker S."/>
            <person name="Lage O.M."/>
            <person name="Pohl T."/>
            <person name="Merkel B.J."/>
            <person name="Hornburger P."/>
            <person name="Mueller R.-W."/>
            <person name="Bruemmer F."/>
            <person name="Labrenz M."/>
            <person name="Spormann A.M."/>
            <person name="Op Den Camp H."/>
            <person name="Overmann J."/>
            <person name="Amann R."/>
            <person name="Jetten M.S.M."/>
            <person name="Mascher T."/>
            <person name="Medema M.H."/>
            <person name="Devos D.P."/>
            <person name="Kaster A.-K."/>
            <person name="Ovreas L."/>
            <person name="Rohde M."/>
            <person name="Galperin M.Y."/>
            <person name="Jogler C."/>
        </authorList>
    </citation>
    <scope>NUCLEOTIDE SEQUENCE [LARGE SCALE GENOMIC DNA]</scope>
    <source>
        <strain evidence="1 2">Enr8</strain>
    </source>
</reference>
<accession>A0A5C5V0C3</accession>
<keyword evidence="2" id="KW-1185">Reference proteome</keyword>
<dbReference type="EMBL" id="SJPF01000004">
    <property type="protein sequence ID" value="TWT31393.1"/>
    <property type="molecule type" value="Genomic_DNA"/>
</dbReference>
<proteinExistence type="predicted"/>
<evidence type="ECO:0000313" key="1">
    <source>
        <dbReference type="EMBL" id="TWT31393.1"/>
    </source>
</evidence>
<comment type="caution">
    <text evidence="1">The sequence shown here is derived from an EMBL/GenBank/DDBJ whole genome shotgun (WGS) entry which is preliminary data.</text>
</comment>